<dbReference type="SMART" id="SM00235">
    <property type="entry name" value="ZnMc"/>
    <property type="match status" value="1"/>
</dbReference>
<evidence type="ECO:0000256" key="2">
    <source>
        <dbReference type="ARBA" id="ARBA00022723"/>
    </source>
</evidence>
<feature type="binding site" evidence="6">
    <location>
        <position position="186"/>
    </location>
    <ligand>
        <name>Zn(2+)</name>
        <dbReference type="ChEBI" id="CHEBI:29105"/>
        <note>catalytic</note>
    </ligand>
</feature>
<comment type="cofactor">
    <cofactor evidence="6 7">
        <name>Zn(2+)</name>
        <dbReference type="ChEBI" id="CHEBI:29105"/>
    </cofactor>
    <text evidence="6 7">Binds 1 zinc ion per subunit.</text>
</comment>
<evidence type="ECO:0000256" key="6">
    <source>
        <dbReference type="PROSITE-ProRule" id="PRU01211"/>
    </source>
</evidence>
<keyword evidence="8" id="KW-0812">Transmembrane</keyword>
<dbReference type="InterPro" id="IPR006026">
    <property type="entry name" value="Peptidase_Metallo"/>
</dbReference>
<evidence type="ECO:0000256" key="8">
    <source>
        <dbReference type="SAM" id="Phobius"/>
    </source>
</evidence>
<evidence type="ECO:0000256" key="3">
    <source>
        <dbReference type="ARBA" id="ARBA00022801"/>
    </source>
</evidence>
<keyword evidence="2 6" id="KW-0479">Metal-binding</keyword>
<gene>
    <name evidence="10" type="ORF">IZO911_LOCUS26699</name>
</gene>
<feature type="binding site" evidence="6">
    <location>
        <position position="196"/>
    </location>
    <ligand>
        <name>Zn(2+)</name>
        <dbReference type="ChEBI" id="CHEBI:29105"/>
        <note>catalytic</note>
    </ligand>
</feature>
<evidence type="ECO:0000313" key="10">
    <source>
        <dbReference type="EMBL" id="CAF1167585.1"/>
    </source>
</evidence>
<sequence>MHLNKYLTLILLYFVIDLHSIPILQSSDTVQTTSVYNPEQNGWFKYYQYISFHHLFSLLEGLEGGDMVPQPFQKSLTDRGVAIKPASSNRWAGGVVPYEFASNITANNSAFIVAQMRAMENLTQVNNTQCISFRPRNASDLYFITIFNGSGCYSPVGSWGSYIGTRPVSLMHGTYSTCMVSGIVQHELTHVLGFYHEQSRPDRDSYVSIQWANIDPSQAFNFVKYNDSQVDVEMTSYDYGSVMHYEWNAFALNSSGPTIIPTQNTSAYIGQRIRLSPVDILAIQRYYGCVPTPNITTTTTSTTITTTLMSSTTTTSIISSTGNSSTVMFTTTTAATSNALKIGLAVGITVLVILIIVGAIIACVVIRKCRT</sequence>
<dbReference type="GO" id="GO:0006508">
    <property type="term" value="P:proteolysis"/>
    <property type="evidence" value="ECO:0007669"/>
    <property type="project" value="UniProtKB-KW"/>
</dbReference>
<reference evidence="10" key="1">
    <citation type="submission" date="2021-02" db="EMBL/GenBank/DDBJ databases">
        <authorList>
            <person name="Nowell W R."/>
        </authorList>
    </citation>
    <scope>NUCLEOTIDE SEQUENCE</scope>
</reference>
<evidence type="ECO:0000256" key="7">
    <source>
        <dbReference type="RuleBase" id="RU361183"/>
    </source>
</evidence>
<keyword evidence="1 6" id="KW-0645">Protease</keyword>
<keyword evidence="7" id="KW-0732">Signal</keyword>
<dbReference type="PROSITE" id="PS51864">
    <property type="entry name" value="ASTACIN"/>
    <property type="match status" value="1"/>
</dbReference>
<dbReference type="CDD" id="cd04280">
    <property type="entry name" value="ZnMc_astacin_like"/>
    <property type="match status" value="1"/>
</dbReference>
<keyword evidence="8" id="KW-0472">Membrane</keyword>
<keyword evidence="8" id="KW-1133">Transmembrane helix</keyword>
<dbReference type="GO" id="GO:0004222">
    <property type="term" value="F:metalloendopeptidase activity"/>
    <property type="evidence" value="ECO:0007669"/>
    <property type="project" value="UniProtKB-UniRule"/>
</dbReference>
<dbReference type="Proteomes" id="UP000663860">
    <property type="component" value="Unassembled WGS sequence"/>
</dbReference>
<dbReference type="SUPFAM" id="SSF55486">
    <property type="entry name" value="Metalloproteases ('zincins'), catalytic domain"/>
    <property type="match status" value="1"/>
</dbReference>
<proteinExistence type="predicted"/>
<feature type="transmembrane region" description="Helical" evidence="8">
    <location>
        <begin position="342"/>
        <end position="366"/>
    </location>
</feature>
<name>A0A814U5S5_9BILA</name>
<keyword evidence="4 6" id="KW-0862">Zinc</keyword>
<dbReference type="InterPro" id="IPR001506">
    <property type="entry name" value="Peptidase_M12A"/>
</dbReference>
<dbReference type="PANTHER" id="PTHR10127:SF780">
    <property type="entry name" value="METALLOENDOPEPTIDASE"/>
    <property type="match status" value="1"/>
</dbReference>
<dbReference type="GO" id="GO:0008270">
    <property type="term" value="F:zinc ion binding"/>
    <property type="evidence" value="ECO:0007669"/>
    <property type="project" value="UniProtKB-UniRule"/>
</dbReference>
<keyword evidence="3 6" id="KW-0378">Hydrolase</keyword>
<feature type="domain" description="Peptidase M12A" evidence="9">
    <location>
        <begin position="81"/>
        <end position="290"/>
    </location>
</feature>
<keyword evidence="5 6" id="KW-0482">Metalloprotease</keyword>
<dbReference type="InterPro" id="IPR034035">
    <property type="entry name" value="Astacin-like_dom"/>
</dbReference>
<evidence type="ECO:0000256" key="1">
    <source>
        <dbReference type="ARBA" id="ARBA00022670"/>
    </source>
</evidence>
<dbReference type="Gene3D" id="3.40.390.10">
    <property type="entry name" value="Collagenase (Catalytic Domain)"/>
    <property type="match status" value="1"/>
</dbReference>
<protein>
    <recommendedName>
        <fullName evidence="7">Metalloendopeptidase</fullName>
        <ecNumber evidence="7">3.4.24.-</ecNumber>
    </recommendedName>
</protein>
<comment type="caution">
    <text evidence="6">Lacks conserved residue(s) required for the propagation of feature annotation.</text>
</comment>
<evidence type="ECO:0000259" key="9">
    <source>
        <dbReference type="PROSITE" id="PS51864"/>
    </source>
</evidence>
<dbReference type="Pfam" id="PF01400">
    <property type="entry name" value="Astacin"/>
    <property type="match status" value="1"/>
</dbReference>
<comment type="caution">
    <text evidence="10">The sequence shown here is derived from an EMBL/GenBank/DDBJ whole genome shotgun (WGS) entry which is preliminary data.</text>
</comment>
<dbReference type="AlphaFoldDB" id="A0A814U5S5"/>
<dbReference type="PANTHER" id="PTHR10127">
    <property type="entry name" value="DISCOIDIN, CUB, EGF, LAMININ , AND ZINC METALLOPROTEASE DOMAIN CONTAINING"/>
    <property type="match status" value="1"/>
</dbReference>
<accession>A0A814U5S5</accession>
<dbReference type="EMBL" id="CAJNOE010000352">
    <property type="protein sequence ID" value="CAF1167585.1"/>
    <property type="molecule type" value="Genomic_DNA"/>
</dbReference>
<dbReference type="PRINTS" id="PR00480">
    <property type="entry name" value="ASTACIN"/>
</dbReference>
<feature type="chain" id="PRO_5033111536" description="Metalloendopeptidase" evidence="7">
    <location>
        <begin position="21"/>
        <end position="371"/>
    </location>
</feature>
<dbReference type="InterPro" id="IPR024079">
    <property type="entry name" value="MetalloPept_cat_dom_sf"/>
</dbReference>
<feature type="signal peptide" evidence="7">
    <location>
        <begin position="1"/>
        <end position="20"/>
    </location>
</feature>
<organism evidence="10 11">
    <name type="scientific">Adineta steineri</name>
    <dbReference type="NCBI Taxonomy" id="433720"/>
    <lineage>
        <taxon>Eukaryota</taxon>
        <taxon>Metazoa</taxon>
        <taxon>Spiralia</taxon>
        <taxon>Gnathifera</taxon>
        <taxon>Rotifera</taxon>
        <taxon>Eurotatoria</taxon>
        <taxon>Bdelloidea</taxon>
        <taxon>Adinetida</taxon>
        <taxon>Adinetidae</taxon>
        <taxon>Adineta</taxon>
    </lineage>
</organism>
<feature type="binding site" evidence="6">
    <location>
        <position position="190"/>
    </location>
    <ligand>
        <name>Zn(2+)</name>
        <dbReference type="ChEBI" id="CHEBI:29105"/>
        <note>catalytic</note>
    </ligand>
</feature>
<evidence type="ECO:0000256" key="4">
    <source>
        <dbReference type="ARBA" id="ARBA00022833"/>
    </source>
</evidence>
<feature type="active site" evidence="6">
    <location>
        <position position="187"/>
    </location>
</feature>
<dbReference type="EC" id="3.4.24.-" evidence="7"/>
<evidence type="ECO:0000313" key="11">
    <source>
        <dbReference type="Proteomes" id="UP000663860"/>
    </source>
</evidence>
<evidence type="ECO:0000256" key="5">
    <source>
        <dbReference type="ARBA" id="ARBA00023049"/>
    </source>
</evidence>